<dbReference type="PANTHER" id="PTHR44329:SF214">
    <property type="entry name" value="PROTEIN KINASE DOMAIN-CONTAINING PROTEIN"/>
    <property type="match status" value="1"/>
</dbReference>
<dbReference type="Gene3D" id="1.25.40.20">
    <property type="entry name" value="Ankyrin repeat-containing domain"/>
    <property type="match status" value="1"/>
</dbReference>
<dbReference type="InterPro" id="IPR051681">
    <property type="entry name" value="Ser/Thr_Kinases-Pseudokinases"/>
</dbReference>
<feature type="compositionally biased region" description="Basic and acidic residues" evidence="2">
    <location>
        <begin position="8"/>
        <end position="19"/>
    </location>
</feature>
<name>A0A1V9ZPU3_9STRA</name>
<keyword evidence="1" id="KW-0067">ATP-binding</keyword>
<dbReference type="SUPFAM" id="SSF56112">
    <property type="entry name" value="Protein kinase-like (PK-like)"/>
    <property type="match status" value="1"/>
</dbReference>
<dbReference type="PANTHER" id="PTHR44329">
    <property type="entry name" value="SERINE/THREONINE-PROTEIN KINASE TNNI3K-RELATED"/>
    <property type="match status" value="1"/>
</dbReference>
<proteinExistence type="predicted"/>
<dbReference type="STRING" id="74557.A0A1V9ZPU3"/>
<evidence type="ECO:0000256" key="1">
    <source>
        <dbReference type="PROSITE-ProRule" id="PRU10141"/>
    </source>
</evidence>
<dbReference type="InterPro" id="IPR017441">
    <property type="entry name" value="Protein_kinase_ATP_BS"/>
</dbReference>
<feature type="region of interest" description="Disordered" evidence="2">
    <location>
        <begin position="1"/>
        <end position="22"/>
    </location>
</feature>
<dbReference type="InterPro" id="IPR000719">
    <property type="entry name" value="Prot_kinase_dom"/>
</dbReference>
<keyword evidence="5" id="KW-1185">Reference proteome</keyword>
<dbReference type="EMBL" id="JNBS01001769">
    <property type="protein sequence ID" value="OQS00003.1"/>
    <property type="molecule type" value="Genomic_DNA"/>
</dbReference>
<dbReference type="PROSITE" id="PS50011">
    <property type="entry name" value="PROTEIN_KINASE_DOM"/>
    <property type="match status" value="1"/>
</dbReference>
<protein>
    <submittedName>
        <fullName evidence="4">Kinase</fullName>
    </submittedName>
</protein>
<dbReference type="GO" id="GO:0004674">
    <property type="term" value="F:protein serine/threonine kinase activity"/>
    <property type="evidence" value="ECO:0007669"/>
    <property type="project" value="TreeGrafter"/>
</dbReference>
<evidence type="ECO:0000259" key="3">
    <source>
        <dbReference type="PROSITE" id="PS50011"/>
    </source>
</evidence>
<evidence type="ECO:0000313" key="5">
    <source>
        <dbReference type="Proteomes" id="UP000243217"/>
    </source>
</evidence>
<comment type="caution">
    <text evidence="4">The sequence shown here is derived from an EMBL/GenBank/DDBJ whole genome shotgun (WGS) entry which is preliminary data.</text>
</comment>
<dbReference type="AlphaFoldDB" id="A0A1V9ZPU3"/>
<keyword evidence="1" id="KW-0547">Nucleotide-binding</keyword>
<dbReference type="InterPro" id="IPR011009">
    <property type="entry name" value="Kinase-like_dom_sf"/>
</dbReference>
<keyword evidence="4" id="KW-0418">Kinase</keyword>
<dbReference type="OrthoDB" id="2356065at2759"/>
<dbReference type="Gene3D" id="1.10.510.10">
    <property type="entry name" value="Transferase(Phosphotransferase) domain 1"/>
    <property type="match status" value="2"/>
</dbReference>
<dbReference type="Pfam" id="PF00069">
    <property type="entry name" value="Pkinase"/>
    <property type="match status" value="1"/>
</dbReference>
<evidence type="ECO:0000256" key="2">
    <source>
        <dbReference type="SAM" id="MobiDB-lite"/>
    </source>
</evidence>
<sequence>MKQQATKEVIDTADSKIPNEKSISPATSKVKLDSIQHTAPCNLNNILEALVHEGDTGRLLNYIKSGGDPNVVNEAGDTLNHIAVKANQSTTADFLLSVPNVAISVDNTCFLGSGGFGCVYNGAVNGEEVAVKTAHKGYEKNLIDEISIMMKCHSPYIVDIVAVSQDSHNPNLALQLMDCGNLQGYLRNKLSGKETPINVTFEVAWAVSNALADLHLSSTVHRDHKSQNILLSTKHYIKLGNLGISREFAKINRTAPEILRGESYDYPADIYSFGAGGIVEGVKNRSLRPCLSDTCEPWLKELADKCLLHDPKQRPSAQNIVDFLKFQLQSDITCLAQPDRESQYSAHSTFYSNESTTANSLISNDLSS</sequence>
<accession>A0A1V9ZPU3</accession>
<organism evidence="4 5">
    <name type="scientific">Thraustotheca clavata</name>
    <dbReference type="NCBI Taxonomy" id="74557"/>
    <lineage>
        <taxon>Eukaryota</taxon>
        <taxon>Sar</taxon>
        <taxon>Stramenopiles</taxon>
        <taxon>Oomycota</taxon>
        <taxon>Saprolegniomycetes</taxon>
        <taxon>Saprolegniales</taxon>
        <taxon>Achlyaceae</taxon>
        <taxon>Thraustotheca</taxon>
    </lineage>
</organism>
<dbReference type="GO" id="GO:0005524">
    <property type="term" value="F:ATP binding"/>
    <property type="evidence" value="ECO:0007669"/>
    <property type="project" value="UniProtKB-UniRule"/>
</dbReference>
<dbReference type="PROSITE" id="PS00107">
    <property type="entry name" value="PROTEIN_KINASE_ATP"/>
    <property type="match status" value="1"/>
</dbReference>
<dbReference type="Proteomes" id="UP000243217">
    <property type="component" value="Unassembled WGS sequence"/>
</dbReference>
<feature type="domain" description="Protein kinase" evidence="3">
    <location>
        <begin position="105"/>
        <end position="324"/>
    </location>
</feature>
<dbReference type="InterPro" id="IPR036770">
    <property type="entry name" value="Ankyrin_rpt-contain_sf"/>
</dbReference>
<keyword evidence="4" id="KW-0808">Transferase</keyword>
<feature type="binding site" evidence="1">
    <location>
        <position position="132"/>
    </location>
    <ligand>
        <name>ATP</name>
        <dbReference type="ChEBI" id="CHEBI:30616"/>
    </ligand>
</feature>
<evidence type="ECO:0000313" key="4">
    <source>
        <dbReference type="EMBL" id="OQS00003.1"/>
    </source>
</evidence>
<gene>
    <name evidence="4" type="ORF">THRCLA_21777</name>
</gene>
<reference evidence="4 5" key="1">
    <citation type="journal article" date="2014" name="Genome Biol. Evol.">
        <title>The secreted proteins of Achlya hypogyna and Thraustotheca clavata identify the ancestral oomycete secretome and reveal gene acquisitions by horizontal gene transfer.</title>
        <authorList>
            <person name="Misner I."/>
            <person name="Blouin N."/>
            <person name="Leonard G."/>
            <person name="Richards T.A."/>
            <person name="Lane C.E."/>
        </authorList>
    </citation>
    <scope>NUCLEOTIDE SEQUENCE [LARGE SCALE GENOMIC DNA]</scope>
    <source>
        <strain evidence="4 5">ATCC 34112</strain>
    </source>
</reference>